<evidence type="ECO:0000256" key="1">
    <source>
        <dbReference type="SAM" id="MobiDB-lite"/>
    </source>
</evidence>
<feature type="compositionally biased region" description="Low complexity" evidence="1">
    <location>
        <begin position="794"/>
        <end position="811"/>
    </location>
</feature>
<evidence type="ECO:0000259" key="3">
    <source>
        <dbReference type="Pfam" id="PF01683"/>
    </source>
</evidence>
<sequence length="847" mass="92187">MEFHFVYCSASPYVLGLFVLILSLQTCNVLGSSLESDLGTALRNNENTNSEKKIDALIMNPLTTEELVTKFLNHNLDPKRPSLETSYFDHQKRQDESSRSPKTTNNHHSRLNYGKVSHPILYSGSEIHNHHPAFHAGRKRKKQYERKAHISSITNAVDQNYPMTKPRDPRRDFDVDENLLRSSSTNERTNQRMHDASVHSHKKISFLLDKAKHISKTHHHRRKLHHKHSHHTHHERVTSQTGEKVSPKKHLAPGKDFDPLHVPELEGFVLQEFDAGDFEGERVSLGDAKVAKRGSGLVDKNIHVSRSSSSRKKKYPKKYKKVPQKIKTKKPQGIKVGVKKFKDFDLTVLEVPNLSRDGSSQASLKSPRHHASRIIEGDIMLNDAPAAGNSSSHKPDKHRDFRLSKKRLNEVKNMATKTRNSANEKHHISRRIGDGTEAKMMNTFGTVMGSGLVKKLGDAEVVDVTRDGQIEFGPHAARQTAGYGGQYKAISDSAARSRREEGAPGSPIGAAAAAAALPRSKTAEPLDLDAANVNRHTEMDAEVDDSFANINADILADDEDSADVAMTSSATLSTTASPSTTTFSPDVMPSISCTAADQCSEVAYAVCGAGGTCICSDPTPVYIADISTCLKGAALNTSCLYDEQCLFMEETYGRCGTNKICTCVKGYEVKMHPSVGINCVEHSRPANPVDPTMIGVLVGLALMFVIICVVLRLFSKARFRENRSIFNTPNPRLMNASLFKDSKLLSPSRGERRGSRASVRAPSRTASLASVNAAASPTGKSPNGSLTAKGRRGSGVSVGSGPAVGSPAASAIARTSPTPETPKSAGGPLSPDKIKKEQSAVNIEAVD</sequence>
<dbReference type="CTD" id="43453"/>
<protein>
    <submittedName>
        <fullName evidence="5">Uncharacterized protein LOC108676354 isoform X1</fullName>
    </submittedName>
</protein>
<feature type="domain" description="EB" evidence="3">
    <location>
        <begin position="627"/>
        <end position="668"/>
    </location>
</feature>
<keyword evidence="2" id="KW-0812">Transmembrane</keyword>
<dbReference type="GeneID" id="108676354"/>
<accession>A0A979FI54</accession>
<gene>
    <name evidence="5" type="primary">LOC108676354</name>
</gene>
<keyword evidence="4" id="KW-1185">Reference proteome</keyword>
<feature type="region of interest" description="Disordered" evidence="1">
    <location>
        <begin position="744"/>
        <end position="847"/>
    </location>
</feature>
<dbReference type="AlphaFoldDB" id="A0A979FI54"/>
<evidence type="ECO:0000256" key="2">
    <source>
        <dbReference type="SAM" id="Phobius"/>
    </source>
</evidence>
<feature type="compositionally biased region" description="Polar residues" evidence="1">
    <location>
        <begin position="764"/>
        <end position="786"/>
    </location>
</feature>
<reference evidence="5" key="1">
    <citation type="submission" date="2025-08" db="UniProtKB">
        <authorList>
            <consortium name="RefSeq"/>
        </authorList>
    </citation>
    <scope>IDENTIFICATION</scope>
    <source>
        <tissue evidence="5">Whole organism</tissue>
    </source>
</reference>
<name>A0A979FI54_HYAAZ</name>
<dbReference type="InterPro" id="IPR006149">
    <property type="entry name" value="EB_dom"/>
</dbReference>
<keyword evidence="2" id="KW-1133">Transmembrane helix</keyword>
<evidence type="ECO:0000313" key="5">
    <source>
        <dbReference type="RefSeq" id="XP_047736630.1"/>
    </source>
</evidence>
<feature type="region of interest" description="Disordered" evidence="1">
    <location>
        <begin position="304"/>
        <end position="330"/>
    </location>
</feature>
<feature type="region of interest" description="Disordered" evidence="1">
    <location>
        <begin position="217"/>
        <end position="254"/>
    </location>
</feature>
<dbReference type="OrthoDB" id="6610549at2759"/>
<feature type="region of interest" description="Disordered" evidence="1">
    <location>
        <begin position="82"/>
        <end position="111"/>
    </location>
</feature>
<feature type="transmembrane region" description="Helical" evidence="2">
    <location>
        <begin position="693"/>
        <end position="714"/>
    </location>
</feature>
<dbReference type="RefSeq" id="XP_047736630.1">
    <property type="nucleotide sequence ID" value="XM_047880674.1"/>
</dbReference>
<keyword evidence="2" id="KW-0472">Membrane</keyword>
<proteinExistence type="predicted"/>
<feature type="compositionally biased region" description="Basic and acidic residues" evidence="1">
    <location>
        <begin position="82"/>
        <end position="99"/>
    </location>
</feature>
<dbReference type="Pfam" id="PF01683">
    <property type="entry name" value="EB"/>
    <property type="match status" value="1"/>
</dbReference>
<feature type="compositionally biased region" description="Basic residues" evidence="1">
    <location>
        <begin position="217"/>
        <end position="234"/>
    </location>
</feature>
<organism evidence="4 5">
    <name type="scientific">Hyalella azteca</name>
    <name type="common">Amphipod</name>
    <dbReference type="NCBI Taxonomy" id="294128"/>
    <lineage>
        <taxon>Eukaryota</taxon>
        <taxon>Metazoa</taxon>
        <taxon>Ecdysozoa</taxon>
        <taxon>Arthropoda</taxon>
        <taxon>Crustacea</taxon>
        <taxon>Multicrustacea</taxon>
        <taxon>Malacostraca</taxon>
        <taxon>Eumalacostraca</taxon>
        <taxon>Peracarida</taxon>
        <taxon>Amphipoda</taxon>
        <taxon>Senticaudata</taxon>
        <taxon>Talitrida</taxon>
        <taxon>Talitroidea</taxon>
        <taxon>Hyalellidae</taxon>
        <taxon>Hyalella</taxon>
    </lineage>
</organism>
<feature type="compositionally biased region" description="Basic residues" evidence="1">
    <location>
        <begin position="309"/>
        <end position="330"/>
    </location>
</feature>
<evidence type="ECO:0000313" key="4">
    <source>
        <dbReference type="Proteomes" id="UP000694843"/>
    </source>
</evidence>
<dbReference type="Proteomes" id="UP000694843">
    <property type="component" value="Unplaced"/>
</dbReference>